<organism evidence="1 2">
    <name type="scientific">Algivirga pacifica</name>
    <dbReference type="NCBI Taxonomy" id="1162670"/>
    <lineage>
        <taxon>Bacteria</taxon>
        <taxon>Pseudomonadati</taxon>
        <taxon>Bacteroidota</taxon>
        <taxon>Cytophagia</taxon>
        <taxon>Cytophagales</taxon>
        <taxon>Flammeovirgaceae</taxon>
        <taxon>Algivirga</taxon>
    </lineage>
</organism>
<name>A0ABP9DFT9_9BACT</name>
<keyword evidence="2" id="KW-1185">Reference proteome</keyword>
<comment type="caution">
    <text evidence="1">The sequence shown here is derived from an EMBL/GenBank/DDBJ whole genome shotgun (WGS) entry which is preliminary data.</text>
</comment>
<gene>
    <name evidence="1" type="ORF">GCM10023331_22080</name>
</gene>
<dbReference type="EMBL" id="BAABJX010000033">
    <property type="protein sequence ID" value="GAA4836478.1"/>
    <property type="molecule type" value="Genomic_DNA"/>
</dbReference>
<evidence type="ECO:0000313" key="2">
    <source>
        <dbReference type="Proteomes" id="UP001500298"/>
    </source>
</evidence>
<dbReference type="Proteomes" id="UP001500298">
    <property type="component" value="Unassembled WGS sequence"/>
</dbReference>
<sequence length="143" mass="16219">MINIGEQSGVELQLQGTINDYRKSKGLSELQVDPVVYEQAKLYLLKLLEDEERFLLRAEDTQISSEFFNNVRRDMLIPVSRVDGCVAFNDNLDPATTAFESLKAFGVCKNKIESGSFTHLGVATMQNRFGMFYFVVFFVQASE</sequence>
<accession>A0ABP9DFT9</accession>
<reference evidence="2" key="1">
    <citation type="journal article" date="2019" name="Int. J. Syst. Evol. Microbiol.">
        <title>The Global Catalogue of Microorganisms (GCM) 10K type strain sequencing project: providing services to taxonomists for standard genome sequencing and annotation.</title>
        <authorList>
            <consortium name="The Broad Institute Genomics Platform"/>
            <consortium name="The Broad Institute Genome Sequencing Center for Infectious Disease"/>
            <person name="Wu L."/>
            <person name="Ma J."/>
        </authorList>
    </citation>
    <scope>NUCLEOTIDE SEQUENCE [LARGE SCALE GENOMIC DNA]</scope>
    <source>
        <strain evidence="2">JCM 18326</strain>
    </source>
</reference>
<evidence type="ECO:0000313" key="1">
    <source>
        <dbReference type="EMBL" id="GAA4836478.1"/>
    </source>
</evidence>
<proteinExistence type="predicted"/>
<protein>
    <submittedName>
        <fullName evidence="1">Uncharacterized protein</fullName>
    </submittedName>
</protein>